<protein>
    <recommendedName>
        <fullName evidence="2">Negative regulator of flagellin synthesis</fullName>
    </recommendedName>
</protein>
<evidence type="ECO:0000313" key="8">
    <source>
        <dbReference type="EMBL" id="GEQ20100.1"/>
    </source>
</evidence>
<evidence type="ECO:0000256" key="6">
    <source>
        <dbReference type="ARBA" id="ARBA00023163"/>
    </source>
</evidence>
<evidence type="ECO:0000256" key="3">
    <source>
        <dbReference type="ARBA" id="ARBA00022491"/>
    </source>
</evidence>
<dbReference type="InterPro" id="IPR007412">
    <property type="entry name" value="FlgM"/>
</dbReference>
<sequence length="91" mass="9996">MSIDRINRQPFINAYNSNSNKAVKSVDKVKNVDTIEISSLGKSLKDYSSDNNIDNAKKVAEIKSKVDSGTYSVNARLTAQSLLNSIKESKS</sequence>
<proteinExistence type="inferred from homology"/>
<keyword evidence="4" id="KW-1005">Bacterial flagellum biogenesis</keyword>
<accession>A0A512TIM8</accession>
<dbReference type="Proteomes" id="UP000321089">
    <property type="component" value="Unassembled WGS sequence"/>
</dbReference>
<keyword evidence="3" id="KW-0678">Repressor</keyword>
<evidence type="ECO:0000256" key="5">
    <source>
        <dbReference type="ARBA" id="ARBA00023015"/>
    </source>
</evidence>
<evidence type="ECO:0000256" key="1">
    <source>
        <dbReference type="ARBA" id="ARBA00005322"/>
    </source>
</evidence>
<dbReference type="InterPro" id="IPR035890">
    <property type="entry name" value="Anti-sigma-28_factor_FlgM_sf"/>
</dbReference>
<dbReference type="GO" id="GO:0045892">
    <property type="term" value="P:negative regulation of DNA-templated transcription"/>
    <property type="evidence" value="ECO:0007669"/>
    <property type="project" value="InterPro"/>
</dbReference>
<gene>
    <name evidence="8" type="ORF">CBU02nite_06060</name>
</gene>
<comment type="caution">
    <text evidence="8">The sequence shown here is derived from an EMBL/GenBank/DDBJ whole genome shotgun (WGS) entry which is preliminary data.</text>
</comment>
<reference evidence="8 9" key="1">
    <citation type="submission" date="2019-07" db="EMBL/GenBank/DDBJ databases">
        <title>Whole genome shotgun sequence of Clostridium butyricum NBRC 3858.</title>
        <authorList>
            <person name="Hosoyama A."/>
            <person name="Uohara A."/>
            <person name="Ohji S."/>
            <person name="Ichikawa N."/>
        </authorList>
    </citation>
    <scope>NUCLEOTIDE SEQUENCE [LARGE SCALE GENOMIC DNA]</scope>
    <source>
        <strain evidence="8 9">NBRC 3858</strain>
    </source>
</reference>
<name>A0A512TIM8_CLOBU</name>
<evidence type="ECO:0000256" key="2">
    <source>
        <dbReference type="ARBA" id="ARBA00017823"/>
    </source>
</evidence>
<dbReference type="EMBL" id="BKBC01000005">
    <property type="protein sequence ID" value="GEQ20100.1"/>
    <property type="molecule type" value="Genomic_DNA"/>
</dbReference>
<dbReference type="RefSeq" id="WP_035767485.1">
    <property type="nucleotide sequence ID" value="NZ_BKBC01000005.1"/>
</dbReference>
<dbReference type="InterPro" id="IPR031316">
    <property type="entry name" value="FlgM_C"/>
</dbReference>
<evidence type="ECO:0000256" key="4">
    <source>
        <dbReference type="ARBA" id="ARBA00022795"/>
    </source>
</evidence>
<comment type="similarity">
    <text evidence="1">Belongs to the FlgM family.</text>
</comment>
<evidence type="ECO:0000259" key="7">
    <source>
        <dbReference type="Pfam" id="PF04316"/>
    </source>
</evidence>
<feature type="domain" description="Anti-sigma-28 factor FlgM C-terminal" evidence="7">
    <location>
        <begin position="33"/>
        <end position="84"/>
    </location>
</feature>
<evidence type="ECO:0000313" key="9">
    <source>
        <dbReference type="Proteomes" id="UP000321089"/>
    </source>
</evidence>
<dbReference type="NCBIfam" id="TIGR03824">
    <property type="entry name" value="FlgM_jcvi"/>
    <property type="match status" value="1"/>
</dbReference>
<dbReference type="AlphaFoldDB" id="A0A512TIM8"/>
<organism evidence="8 9">
    <name type="scientific">Clostridium butyricum</name>
    <dbReference type="NCBI Taxonomy" id="1492"/>
    <lineage>
        <taxon>Bacteria</taxon>
        <taxon>Bacillati</taxon>
        <taxon>Bacillota</taxon>
        <taxon>Clostridia</taxon>
        <taxon>Eubacteriales</taxon>
        <taxon>Clostridiaceae</taxon>
        <taxon>Clostridium</taxon>
    </lineage>
</organism>
<dbReference type="GO" id="GO:0044781">
    <property type="term" value="P:bacterial-type flagellum organization"/>
    <property type="evidence" value="ECO:0007669"/>
    <property type="project" value="UniProtKB-KW"/>
</dbReference>
<keyword evidence="6" id="KW-0804">Transcription</keyword>
<dbReference type="Pfam" id="PF04316">
    <property type="entry name" value="FlgM"/>
    <property type="match status" value="1"/>
</dbReference>
<dbReference type="SUPFAM" id="SSF101498">
    <property type="entry name" value="Anti-sigma factor FlgM"/>
    <property type="match status" value="1"/>
</dbReference>
<keyword evidence="5" id="KW-0805">Transcription regulation</keyword>